<keyword evidence="3" id="KW-1185">Reference proteome</keyword>
<feature type="non-terminal residue" evidence="2">
    <location>
        <position position="1"/>
    </location>
</feature>
<feature type="region of interest" description="Disordered" evidence="1">
    <location>
        <begin position="1"/>
        <end position="22"/>
    </location>
</feature>
<organism evidence="2 3">
    <name type="scientific">Gemelliphila palaticanis</name>
    <dbReference type="NCBI Taxonomy" id="81950"/>
    <lineage>
        <taxon>Bacteria</taxon>
        <taxon>Bacillati</taxon>
        <taxon>Bacillota</taxon>
        <taxon>Bacilli</taxon>
        <taxon>Bacillales</taxon>
        <taxon>Gemellaceae</taxon>
        <taxon>Gemelliphila</taxon>
    </lineage>
</organism>
<feature type="region of interest" description="Disordered" evidence="1">
    <location>
        <begin position="49"/>
        <end position="82"/>
    </location>
</feature>
<evidence type="ECO:0000313" key="2">
    <source>
        <dbReference type="EMBL" id="NYS48336.1"/>
    </source>
</evidence>
<feature type="non-terminal residue" evidence="2">
    <location>
        <position position="82"/>
    </location>
</feature>
<evidence type="ECO:0000256" key="1">
    <source>
        <dbReference type="SAM" id="MobiDB-lite"/>
    </source>
</evidence>
<proteinExistence type="predicted"/>
<dbReference type="RefSeq" id="WP_218926432.1">
    <property type="nucleotide sequence ID" value="NZ_JACBYF010000235.1"/>
</dbReference>
<accession>A0ABX2T120</accession>
<dbReference type="EMBL" id="JACBYF010000235">
    <property type="protein sequence ID" value="NYS48336.1"/>
    <property type="molecule type" value="Genomic_DNA"/>
</dbReference>
<evidence type="ECO:0000313" key="3">
    <source>
        <dbReference type="Proteomes" id="UP000531840"/>
    </source>
</evidence>
<protein>
    <submittedName>
        <fullName evidence="2">Cell wall anchor protein</fullName>
    </submittedName>
</protein>
<reference evidence="2 3" key="1">
    <citation type="submission" date="2020-07" db="EMBL/GenBank/DDBJ databases">
        <title>MOT database genomes.</title>
        <authorList>
            <person name="Joseph S."/>
            <person name="Aduse-Opoku J."/>
            <person name="Hashim A."/>
            <person name="Wade W."/>
            <person name="Curtis M."/>
        </authorList>
    </citation>
    <scope>NUCLEOTIDE SEQUENCE [LARGE SCALE GENOMIC DNA]</scope>
    <source>
        <strain evidence="2 3">CIP 106318</strain>
    </source>
</reference>
<gene>
    <name evidence="2" type="ORF">HZY85_09195</name>
</gene>
<feature type="compositionally biased region" description="Basic and acidic residues" evidence="1">
    <location>
        <begin position="72"/>
        <end position="82"/>
    </location>
</feature>
<feature type="compositionally biased region" description="Polar residues" evidence="1">
    <location>
        <begin position="53"/>
        <end position="66"/>
    </location>
</feature>
<name>A0ABX2T120_9BACL</name>
<comment type="caution">
    <text evidence="2">The sequence shown here is derived from an EMBL/GenBank/DDBJ whole genome shotgun (WGS) entry which is preliminary data.</text>
</comment>
<sequence length="82" mass="8543">TDKPGKPTVTANGDGSVTVVPPKDDTAKTIEVTYTNENGEPEKVVVTKGEDGNWTTPAKSGVTVNPETGELTIDKDNVKDGS</sequence>
<dbReference type="Proteomes" id="UP000531840">
    <property type="component" value="Unassembled WGS sequence"/>
</dbReference>